<evidence type="ECO:0000256" key="1">
    <source>
        <dbReference type="ARBA" id="ARBA00006328"/>
    </source>
</evidence>
<organism evidence="4 5">
    <name type="scientific">Aspergillus keveii</name>
    <dbReference type="NCBI Taxonomy" id="714993"/>
    <lineage>
        <taxon>Eukaryota</taxon>
        <taxon>Fungi</taxon>
        <taxon>Dikarya</taxon>
        <taxon>Ascomycota</taxon>
        <taxon>Pezizomycotina</taxon>
        <taxon>Eurotiomycetes</taxon>
        <taxon>Eurotiomycetidae</taxon>
        <taxon>Eurotiales</taxon>
        <taxon>Aspergillaceae</taxon>
        <taxon>Aspergillus</taxon>
        <taxon>Aspergillus subgen. Nidulantes</taxon>
    </lineage>
</organism>
<dbReference type="InterPro" id="IPR036291">
    <property type="entry name" value="NAD(P)-bd_dom_sf"/>
</dbReference>
<dbReference type="CDD" id="cd05251">
    <property type="entry name" value="NmrA_like_SDR_a"/>
    <property type="match status" value="1"/>
</dbReference>
<dbReference type="SUPFAM" id="SSF51735">
    <property type="entry name" value="NAD(P)-binding Rossmann-fold domains"/>
    <property type="match status" value="1"/>
</dbReference>
<evidence type="ECO:0000313" key="4">
    <source>
        <dbReference type="EMBL" id="KAL2794428.1"/>
    </source>
</evidence>
<dbReference type="Gene3D" id="3.90.25.10">
    <property type="entry name" value="UDP-galactose 4-epimerase, domain 1"/>
    <property type="match status" value="1"/>
</dbReference>
<proteinExistence type="inferred from homology"/>
<dbReference type="Pfam" id="PF05368">
    <property type="entry name" value="NmrA"/>
    <property type="match status" value="1"/>
</dbReference>
<keyword evidence="5" id="KW-1185">Reference proteome</keyword>
<keyword evidence="2" id="KW-0521">NADP</keyword>
<name>A0ABR4G5Z4_9EURO</name>
<accession>A0ABR4G5Z4</accession>
<dbReference type="InterPro" id="IPR008030">
    <property type="entry name" value="NmrA-like"/>
</dbReference>
<comment type="caution">
    <text evidence="4">The sequence shown here is derived from an EMBL/GenBank/DDBJ whole genome shotgun (WGS) entry which is preliminary data.</text>
</comment>
<dbReference type="PANTHER" id="PTHR42748:SF31">
    <property type="entry name" value="NMRA-LIKE DOMAIN-CONTAINING PROTEIN-RELATED"/>
    <property type="match status" value="1"/>
</dbReference>
<evidence type="ECO:0000259" key="3">
    <source>
        <dbReference type="Pfam" id="PF05368"/>
    </source>
</evidence>
<dbReference type="InterPro" id="IPR051164">
    <property type="entry name" value="NmrA-like_oxidored"/>
</dbReference>
<comment type="similarity">
    <text evidence="1">Belongs to the NmrA-type oxidoreductase family.</text>
</comment>
<reference evidence="4 5" key="1">
    <citation type="submission" date="2024-07" db="EMBL/GenBank/DDBJ databases">
        <title>Section-level genome sequencing and comparative genomics of Aspergillus sections Usti and Cavernicolus.</title>
        <authorList>
            <consortium name="Lawrence Berkeley National Laboratory"/>
            <person name="Nybo J.L."/>
            <person name="Vesth T.C."/>
            <person name="Theobald S."/>
            <person name="Frisvad J.C."/>
            <person name="Larsen T.O."/>
            <person name="Kjaerboelling I."/>
            <person name="Rothschild-Mancinelli K."/>
            <person name="Lyhne E.K."/>
            <person name="Kogle M.E."/>
            <person name="Barry K."/>
            <person name="Clum A."/>
            <person name="Na H."/>
            <person name="Ledsgaard L."/>
            <person name="Lin J."/>
            <person name="Lipzen A."/>
            <person name="Kuo A."/>
            <person name="Riley R."/>
            <person name="Mondo S."/>
            <person name="Labutti K."/>
            <person name="Haridas S."/>
            <person name="Pangalinan J."/>
            <person name="Salamov A.A."/>
            <person name="Simmons B.A."/>
            <person name="Magnuson J.K."/>
            <person name="Chen J."/>
            <person name="Drula E."/>
            <person name="Henrissat B."/>
            <person name="Wiebenga A."/>
            <person name="Lubbers R.J."/>
            <person name="Gomes A.C."/>
            <person name="Makela M.R."/>
            <person name="Stajich J."/>
            <person name="Grigoriev I.V."/>
            <person name="Mortensen U.H."/>
            <person name="De Vries R.P."/>
            <person name="Baker S.E."/>
            <person name="Andersen M.R."/>
        </authorList>
    </citation>
    <scope>NUCLEOTIDE SEQUENCE [LARGE SCALE GENOMIC DNA]</scope>
    <source>
        <strain evidence="4 5">CBS 209.92</strain>
    </source>
</reference>
<dbReference type="EMBL" id="JBFTWV010000045">
    <property type="protein sequence ID" value="KAL2794428.1"/>
    <property type="molecule type" value="Genomic_DNA"/>
</dbReference>
<dbReference type="Gene3D" id="3.40.50.720">
    <property type="entry name" value="NAD(P)-binding Rossmann-like Domain"/>
    <property type="match status" value="1"/>
</dbReference>
<feature type="domain" description="NmrA-like" evidence="3">
    <location>
        <begin position="4"/>
        <end position="311"/>
    </location>
</feature>
<dbReference type="PANTHER" id="PTHR42748">
    <property type="entry name" value="NITROGEN METABOLITE REPRESSION PROTEIN NMRA FAMILY MEMBER"/>
    <property type="match status" value="1"/>
</dbReference>
<protein>
    <recommendedName>
        <fullName evidence="3">NmrA-like domain-containing protein</fullName>
    </recommendedName>
</protein>
<dbReference type="Proteomes" id="UP001610563">
    <property type="component" value="Unassembled WGS sequence"/>
</dbReference>
<evidence type="ECO:0000313" key="5">
    <source>
        <dbReference type="Proteomes" id="UP001610563"/>
    </source>
</evidence>
<sequence>MSPRTIVVIGATGAQGGAVVRELLQYPNAYRIRALTRDPSKPAAQSLIAMGVDVHQVDLDDGQEKLAAVFAGAHIIYGLTDFWQKQSAADELAQGKAIVEAAAQTDSLRHFIWSTLPDPVELSSGRFLNVHHWKSKSLVTEYIQREHPGLWAKTTAILFPNYFENCVNFPGRYLPTRDASGTYTLAFPHSPTTVMPNVSIADTGALVRAVLEAGSTYFTKTIAFYSQALSEAEKLSVLEKKYNIPTKYCKASAEEFQKLLESCYNMASDVALDFTEQLMIFEECGNVYARSEFVQVTEIPGLYLQTWSEYLDQNDLFSKIVENH</sequence>
<evidence type="ECO:0000256" key="2">
    <source>
        <dbReference type="ARBA" id="ARBA00022857"/>
    </source>
</evidence>
<gene>
    <name evidence="4" type="ORF">BJX66DRAFT_351237</name>
</gene>